<organism evidence="5 6">
    <name type="scientific">Phanerochaete sordida</name>
    <dbReference type="NCBI Taxonomy" id="48140"/>
    <lineage>
        <taxon>Eukaryota</taxon>
        <taxon>Fungi</taxon>
        <taxon>Dikarya</taxon>
        <taxon>Basidiomycota</taxon>
        <taxon>Agaricomycotina</taxon>
        <taxon>Agaricomycetes</taxon>
        <taxon>Polyporales</taxon>
        <taxon>Phanerochaetaceae</taxon>
        <taxon>Phanerochaete</taxon>
    </lineage>
</organism>
<evidence type="ECO:0000256" key="2">
    <source>
        <dbReference type="SAM" id="MobiDB-lite"/>
    </source>
</evidence>
<evidence type="ECO:0000313" key="6">
    <source>
        <dbReference type="Proteomes" id="UP000703269"/>
    </source>
</evidence>
<comment type="caution">
    <text evidence="5">The sequence shown here is derived from an EMBL/GenBank/DDBJ whole genome shotgun (WGS) entry which is preliminary data.</text>
</comment>
<dbReference type="InterPro" id="IPR011009">
    <property type="entry name" value="Kinase-like_dom_sf"/>
</dbReference>
<name>A0A9P3GB23_9APHY</name>
<keyword evidence="5" id="KW-0418">Kinase</keyword>
<dbReference type="PANTHER" id="PTHR43173:SF37">
    <property type="entry name" value="ABC1 FAMILY PROTEIN C10F6.14C"/>
    <property type="match status" value="1"/>
</dbReference>
<evidence type="ECO:0000259" key="4">
    <source>
        <dbReference type="Pfam" id="PF03109"/>
    </source>
</evidence>
<evidence type="ECO:0000256" key="3">
    <source>
        <dbReference type="SAM" id="Phobius"/>
    </source>
</evidence>
<dbReference type="EMBL" id="BPQB01000021">
    <property type="protein sequence ID" value="GJE91340.1"/>
    <property type="molecule type" value="Genomic_DNA"/>
</dbReference>
<dbReference type="PANTHER" id="PTHR43173">
    <property type="entry name" value="ABC1 FAMILY PROTEIN"/>
    <property type="match status" value="1"/>
</dbReference>
<evidence type="ECO:0000313" key="5">
    <source>
        <dbReference type="EMBL" id="GJE91340.1"/>
    </source>
</evidence>
<protein>
    <submittedName>
        <fullName evidence="5">ABC1 kinase family protein</fullName>
    </submittedName>
</protein>
<keyword evidence="5" id="KW-0808">Transferase</keyword>
<comment type="similarity">
    <text evidence="1">Belongs to the protein kinase superfamily. ADCK protein kinase family.</text>
</comment>
<evidence type="ECO:0000256" key="1">
    <source>
        <dbReference type="ARBA" id="ARBA00009670"/>
    </source>
</evidence>
<dbReference type="CDD" id="cd13969">
    <property type="entry name" value="ADCK1-like"/>
    <property type="match status" value="1"/>
</dbReference>
<dbReference type="SUPFAM" id="SSF56112">
    <property type="entry name" value="Protein kinase-like (PK-like)"/>
    <property type="match status" value="1"/>
</dbReference>
<keyword evidence="3" id="KW-0812">Transmembrane</keyword>
<dbReference type="AlphaFoldDB" id="A0A9P3GB23"/>
<gene>
    <name evidence="5" type="ORF">PsYK624_074890</name>
</gene>
<dbReference type="Pfam" id="PF03109">
    <property type="entry name" value="ABC1"/>
    <property type="match status" value="1"/>
</dbReference>
<feature type="transmembrane region" description="Helical" evidence="3">
    <location>
        <begin position="539"/>
        <end position="559"/>
    </location>
</feature>
<keyword evidence="3" id="KW-0472">Membrane</keyword>
<dbReference type="InterPro" id="IPR045307">
    <property type="entry name" value="ADCK1_dom"/>
</dbReference>
<proteinExistence type="inferred from homology"/>
<feature type="domain" description="ABC1 atypical kinase-like" evidence="4">
    <location>
        <begin position="147"/>
        <end position="428"/>
    </location>
</feature>
<reference evidence="5 6" key="1">
    <citation type="submission" date="2021-08" db="EMBL/GenBank/DDBJ databases">
        <title>Draft Genome Sequence of Phanerochaete sordida strain YK-624.</title>
        <authorList>
            <person name="Mori T."/>
            <person name="Dohra H."/>
            <person name="Suzuki T."/>
            <person name="Kawagishi H."/>
            <person name="Hirai H."/>
        </authorList>
    </citation>
    <scope>NUCLEOTIDE SEQUENCE [LARGE SCALE GENOMIC DNA]</scope>
    <source>
        <strain evidence="5 6">YK-624</strain>
    </source>
</reference>
<dbReference type="InterPro" id="IPR004147">
    <property type="entry name" value="ABC1_dom"/>
</dbReference>
<dbReference type="InterPro" id="IPR051130">
    <property type="entry name" value="Mito_struct-func_regulator"/>
</dbReference>
<feature type="region of interest" description="Disordered" evidence="2">
    <location>
        <begin position="15"/>
        <end position="38"/>
    </location>
</feature>
<keyword evidence="6" id="KW-1185">Reference proteome</keyword>
<dbReference type="GO" id="GO:0016301">
    <property type="term" value="F:kinase activity"/>
    <property type="evidence" value="ECO:0007669"/>
    <property type="project" value="UniProtKB-KW"/>
</dbReference>
<dbReference type="Proteomes" id="UP000703269">
    <property type="component" value="Unassembled WGS sequence"/>
</dbReference>
<keyword evidence="3" id="KW-1133">Transmembrane helix</keyword>
<accession>A0A9P3GB23</accession>
<dbReference type="OrthoDB" id="427480at2759"/>
<sequence length="603" mass="68020">MSLLRSHSLRIRSPSTRRPGVVERVARHQHSAAPESSPRSLWSYRSTRALAYTSVFVGGTWLLDTQFNASAITRNVRTIWVFSLIALDYKLNFNEEKSEQIPELHQRVGDRMYDLLTSNGGLYIKIGQAIGNNAALLPAPIQEKFAKLFDDAPQVPYSEIRSVIRSQFGKEPAGPDGLFEEFDENAIASASIAQVHKAKLKSPDGNGPVVAVKIQKPALAKQVDWDLAAYRLVMWAYEKYFELKVYFLVDFISDHMRSELDFEREAQNAIETAKYVASEPILADRVYIPKIYPEYCTKKVMVAEWIDGVRLSDRAGIFRLMGERDPRLARAPLEPASTLPSRPLKGGVAAIMDTMVQLFSAQIFSWGWVHCDPHPGNVIVRPHPLRPDRPQLVLLDHGLYVRASETFRRQYATLWRGLITMDFDTIKDVADQWGIGTPDLFASATLMKPVRFNGQPGDLDQLSQYERSVLIKERLKKFLTDTDKMPKELVFIGRNIRIVQGNNQMFGSPVNRIRITGEWASRSLTRHPALSGAQRVREYAGYVGFLAVMLGIDLAFWAARVRQWLGLRLGWASGGFEDELERTMRGIAKSSFGVDIAATAFEG</sequence>